<gene>
    <name evidence="1" type="ORF">PMAYCL1PPCAC_28046</name>
</gene>
<feature type="non-terminal residue" evidence="1">
    <location>
        <position position="1"/>
    </location>
</feature>
<sequence length="221" mass="24727">ARFSKSEGGLRIIMQLYPSAIPFYDLRKLDWGRFKRFMFFYTPALIVSLNDSEDPVVEKVTVLLSTTIHSAIIEGSASSEDFSMCAQLLRTSTLACVSVETFELDDVTASTIISIASRADSIRFHLIHQQKLFDAAAFIAQLDTLAASFVVLNDTSIGTGFVGLPPSFWTIFLNEKLRSKSVKYVQVQRKGERKITDKITKAPIQLPGQFSELFWENAKGK</sequence>
<evidence type="ECO:0000313" key="2">
    <source>
        <dbReference type="Proteomes" id="UP001328107"/>
    </source>
</evidence>
<comment type="caution">
    <text evidence="1">The sequence shown here is derived from an EMBL/GenBank/DDBJ whole genome shotgun (WGS) entry which is preliminary data.</text>
</comment>
<reference evidence="2" key="1">
    <citation type="submission" date="2022-10" db="EMBL/GenBank/DDBJ databases">
        <title>Genome assembly of Pristionchus species.</title>
        <authorList>
            <person name="Yoshida K."/>
            <person name="Sommer R.J."/>
        </authorList>
    </citation>
    <scope>NUCLEOTIDE SEQUENCE [LARGE SCALE GENOMIC DNA]</scope>
    <source>
        <strain evidence="2">RS5460</strain>
    </source>
</reference>
<dbReference type="AlphaFoldDB" id="A0AAN5D7K4"/>
<name>A0AAN5D7K4_9BILA</name>
<proteinExistence type="predicted"/>
<protein>
    <submittedName>
        <fullName evidence="1">Uncharacterized protein</fullName>
    </submittedName>
</protein>
<organism evidence="1 2">
    <name type="scientific">Pristionchus mayeri</name>
    <dbReference type="NCBI Taxonomy" id="1317129"/>
    <lineage>
        <taxon>Eukaryota</taxon>
        <taxon>Metazoa</taxon>
        <taxon>Ecdysozoa</taxon>
        <taxon>Nematoda</taxon>
        <taxon>Chromadorea</taxon>
        <taxon>Rhabditida</taxon>
        <taxon>Rhabditina</taxon>
        <taxon>Diplogasteromorpha</taxon>
        <taxon>Diplogasteroidea</taxon>
        <taxon>Neodiplogasteridae</taxon>
        <taxon>Pristionchus</taxon>
    </lineage>
</organism>
<dbReference type="EMBL" id="BTRK01000006">
    <property type="protein sequence ID" value="GMR57851.1"/>
    <property type="molecule type" value="Genomic_DNA"/>
</dbReference>
<evidence type="ECO:0000313" key="1">
    <source>
        <dbReference type="EMBL" id="GMR57851.1"/>
    </source>
</evidence>
<keyword evidence="2" id="KW-1185">Reference proteome</keyword>
<dbReference type="Proteomes" id="UP001328107">
    <property type="component" value="Unassembled WGS sequence"/>
</dbReference>
<accession>A0AAN5D7K4</accession>